<feature type="compositionally biased region" description="Low complexity" evidence="1">
    <location>
        <begin position="93"/>
        <end position="103"/>
    </location>
</feature>
<keyword evidence="3" id="KW-1185">Reference proteome</keyword>
<feature type="region of interest" description="Disordered" evidence="1">
    <location>
        <begin position="291"/>
        <end position="313"/>
    </location>
</feature>
<dbReference type="Gene3D" id="3.30.800.10">
    <property type="entry name" value="Phosphatidylinositol Phosphate Kinase II Beta"/>
    <property type="match status" value="1"/>
</dbReference>
<dbReference type="PANTHER" id="PTHR23086:SF26">
    <property type="entry name" value="PHOSPHATIDYLINOSITOL 4-PHOSPHATE 5-KINASE TYPE-1 GAMMA"/>
    <property type="match status" value="1"/>
</dbReference>
<evidence type="ECO:0000256" key="1">
    <source>
        <dbReference type="SAM" id="MobiDB-lite"/>
    </source>
</evidence>
<protein>
    <recommendedName>
        <fullName evidence="4">Phosphatidylinositol 4-phosphate 5-kinase type-1 beta</fullName>
    </recommendedName>
</protein>
<dbReference type="GO" id="GO:0016308">
    <property type="term" value="F:1-phosphatidylinositol-4-phosphate 5-kinase activity"/>
    <property type="evidence" value="ECO:0007669"/>
    <property type="project" value="TreeGrafter"/>
</dbReference>
<organism evidence="2 3">
    <name type="scientific">Eschrichtius robustus</name>
    <name type="common">California gray whale</name>
    <name type="synonym">Eschrichtius gibbosus</name>
    <dbReference type="NCBI Taxonomy" id="9764"/>
    <lineage>
        <taxon>Eukaryota</taxon>
        <taxon>Metazoa</taxon>
        <taxon>Chordata</taxon>
        <taxon>Craniata</taxon>
        <taxon>Vertebrata</taxon>
        <taxon>Euteleostomi</taxon>
        <taxon>Mammalia</taxon>
        <taxon>Eutheria</taxon>
        <taxon>Laurasiatheria</taxon>
        <taxon>Artiodactyla</taxon>
        <taxon>Whippomorpha</taxon>
        <taxon>Cetacea</taxon>
        <taxon>Mysticeti</taxon>
        <taxon>Eschrichtiidae</taxon>
        <taxon>Eschrichtius</taxon>
    </lineage>
</organism>
<dbReference type="Proteomes" id="UP001159641">
    <property type="component" value="Unassembled WGS sequence"/>
</dbReference>
<dbReference type="SUPFAM" id="SSF56104">
    <property type="entry name" value="SAICAR synthase-like"/>
    <property type="match status" value="1"/>
</dbReference>
<dbReference type="EMBL" id="JAIQCJ010001608">
    <property type="protein sequence ID" value="KAJ8788443.1"/>
    <property type="molecule type" value="Genomic_DNA"/>
</dbReference>
<proteinExistence type="predicted"/>
<comment type="caution">
    <text evidence="2">The sequence shown here is derived from an EMBL/GenBank/DDBJ whole genome shotgun (WGS) entry which is preliminary data.</text>
</comment>
<gene>
    <name evidence="2" type="ORF">J1605_022501</name>
</gene>
<dbReference type="GO" id="GO:0005886">
    <property type="term" value="C:plasma membrane"/>
    <property type="evidence" value="ECO:0007669"/>
    <property type="project" value="TreeGrafter"/>
</dbReference>
<name>A0AB34HAX6_ESCRO</name>
<feature type="region of interest" description="Disordered" evidence="1">
    <location>
        <begin position="84"/>
        <end position="103"/>
    </location>
</feature>
<accession>A0AB34HAX6</accession>
<sequence length="472" mass="49480">MAGPGEAMRRPLRGDVDECPGRGCGAVPGRSHRPETAEASVVGWGLVGGIETTVLDQLDPGMRGWELQRTRVGTGVGLWAQVPQHLPPPPGPREGLSPGSSLWPGSPGWEAHVLPAGMAGVTHTWLAFPVLVVRRPLLPCPCDDHLPSPGALLAVGRAVSPLPSPPPTPVCEATFSPEKDDPGGGECPMGPTLACLAQVDRKCPAQPASCSVALGISLHLSGPQMLAKQISNCHQTVKTFLSARVSPGRPAPGQFPVTPGGRLRGASVSPVVQGATVSGLEAAQASLMTGQPGPGHGKKLGHRGVDASGETTYKKTTSSTLKGAIQLGIGYTVGNLSSKPERDVLMQDFYVVESIFFPSEGSNLTPAHHFQDFRFKTYAPVAFRYFRELFGIRPDDYLVSVSSAAAAVPRPRLQPRLAGSDHPVCCLLVSVGQERGRYSLPRAHPGGTVPSPAMLVLLATSLDSVLSAPVWF</sequence>
<dbReference type="GO" id="GO:0046854">
    <property type="term" value="P:phosphatidylinositol phosphate biosynthetic process"/>
    <property type="evidence" value="ECO:0007669"/>
    <property type="project" value="TreeGrafter"/>
</dbReference>
<evidence type="ECO:0000313" key="2">
    <source>
        <dbReference type="EMBL" id="KAJ8788443.1"/>
    </source>
</evidence>
<reference evidence="2 3" key="1">
    <citation type="submission" date="2022-11" db="EMBL/GenBank/DDBJ databases">
        <title>Whole genome sequence of Eschrichtius robustus ER-17-0199.</title>
        <authorList>
            <person name="Bruniche-Olsen A."/>
            <person name="Black A.N."/>
            <person name="Fields C.J."/>
            <person name="Walden K."/>
            <person name="Dewoody J.A."/>
        </authorList>
    </citation>
    <scope>NUCLEOTIDE SEQUENCE [LARGE SCALE GENOMIC DNA]</scope>
    <source>
        <strain evidence="2">ER-17-0199</strain>
        <tissue evidence="2">Blubber</tissue>
    </source>
</reference>
<dbReference type="InterPro" id="IPR027484">
    <property type="entry name" value="PInositol-4-P-5-kinase_N"/>
</dbReference>
<dbReference type="InterPro" id="IPR023610">
    <property type="entry name" value="PInositol-4/5-P-5/4-kinase"/>
</dbReference>
<dbReference type="PANTHER" id="PTHR23086">
    <property type="entry name" value="PHOSPHATIDYLINOSITOL-4-PHOSPHATE 5-KINASE"/>
    <property type="match status" value="1"/>
</dbReference>
<dbReference type="AlphaFoldDB" id="A0AB34HAX6"/>
<evidence type="ECO:0008006" key="4">
    <source>
        <dbReference type="Google" id="ProtNLM"/>
    </source>
</evidence>
<evidence type="ECO:0000313" key="3">
    <source>
        <dbReference type="Proteomes" id="UP001159641"/>
    </source>
</evidence>